<keyword evidence="8" id="KW-1185">Reference proteome</keyword>
<dbReference type="AlphaFoldDB" id="A0A078BB46"/>
<keyword evidence="4" id="KW-0408">Iron</keyword>
<keyword evidence="3" id="KW-0479">Metal-binding</keyword>
<feature type="compositionally biased region" description="Basic and acidic residues" evidence="5">
    <location>
        <begin position="1016"/>
        <end position="1031"/>
    </location>
</feature>
<dbReference type="PROSITE" id="PS50003">
    <property type="entry name" value="PH_DOMAIN"/>
    <property type="match status" value="1"/>
</dbReference>
<accession>A0A078BB46</accession>
<evidence type="ECO:0000259" key="6">
    <source>
        <dbReference type="PROSITE" id="PS50003"/>
    </source>
</evidence>
<protein>
    <submittedName>
        <fullName evidence="7">Protozoan cyanobacterial globin family protein</fullName>
    </submittedName>
</protein>
<dbReference type="Proteomes" id="UP000039865">
    <property type="component" value="Unassembled WGS sequence"/>
</dbReference>
<feature type="compositionally biased region" description="Basic and acidic residues" evidence="5">
    <location>
        <begin position="1042"/>
        <end position="1052"/>
    </location>
</feature>
<proteinExistence type="predicted"/>
<evidence type="ECO:0000313" key="7">
    <source>
        <dbReference type="EMBL" id="CDW90472.1"/>
    </source>
</evidence>
<dbReference type="SUPFAM" id="SSF50729">
    <property type="entry name" value="PH domain-like"/>
    <property type="match status" value="1"/>
</dbReference>
<sequence length="1264" mass="147602">MGNYSCTCDNRSDENGQVTNTENTPRNHSKPEKLPSISHAVKSSIKKVNNERKDLNSKILVENNNNSNGALIQSNDPAKQLIQEKRQQMLEKGETKLLISENVLKQNIFESQQKNQNQENVQVQDQKQKGRDLEESKGDRLLQNSQNQSIQNQQQQAKIQTNEPKTLYDKLGGDEGCKIFVSNTMKKVFADPQFNQYFKNINLDLHNEKFTYFIGYLTGAHQHWIGQSLHEAHSKFKINDNQFDGFVSHCVQSMKEMRVKQDCLREMVKVLQNLRDQFVSKQEEEPQRTLLDKLGGQQNVKILAESTMNKVLECTKLKPYFDSTPISLHQKRLASYIVSIIGSNEQEWIGRSLKQSHQGKDISEAHFDLMIKYIEEAARELKGISNDTVDEFMKVIKGLEKDIVEENKSITLLEKIDNNDFFEPVMNRFVDKMMKDHILGRYFQNMKMKHMIPNKIMLFFAYSKGIMNPDDKQSIRAIHQGLKISPEDFERSIIFFKESLYEFCIDPAIVEEAVQFYKTLRKELAYYPEDHIEEIKREGQQYQEQSRREQSLIQEKMKSAIEEESHKRQMNQILDNIIQNNPVPHSQNLPYKTLGGLNDNVKKDSDNRISSFRLESENPKNQSDISSFIVKGGSPVEHLKQLQLSQPKQDLDDDLKVIEEKKIEESIAKLDLQQSKNQESKYISQTEKIQSLKFDDIDQEPEIFEQKEQLPQEIEIIEQEEKQQIVQAVQEFEKLKTEIQEDKSVIIDEKRKQQGYQQQTKFKYFFYDLLSGETGRTHEQRSVLQSQIFQGELNRFMEKQKSQLPRWLVLNNKALFIYKDELNAKSFPQKPLYAIPLPEISQVNSKEVLLHPNQRKNQALHFLEIELREKYGQIAQSIAQLFSGSSIKMSNPNDRNDSPVRENKTKYCQKQNISHQNHSYDDQMLFFVSQSKKSVSDWHRRLKNLLKQECNFNQDLLAESSIRQSDVKDEKQDEQILFNLQQEQPQYQQPERQISIKQQTQQLVVEQADEVPNQEQKVKSDEVNSEKEDIRSLGVNQQEEVDSFKEDDDMKSGNEQNGQQIQEQNEDIQKEEIKEAINQSSNNHNSNNQDDEQKVSSFKRAMTVKHTSQNKIEQIDVPLPQKTVKKPLKFSIGKLIHQDTVKDDQISKKLYYRLGGQVIIEQLVDEMFNKINKDQKLKIFFQNNKDDKQDFEKFMTYITEGSSIFIMNPLIVISKKEIGSQFKKIDFDKIAGCLVTTLQGLSINQDLINELIQILLPQREQFND</sequence>
<evidence type="ECO:0000256" key="5">
    <source>
        <dbReference type="SAM" id="MobiDB-lite"/>
    </source>
</evidence>
<gene>
    <name evidence="7" type="primary">Contig3016.g3224</name>
    <name evidence="7" type="ORF">STYLEM_19615</name>
</gene>
<feature type="region of interest" description="Disordered" evidence="5">
    <location>
        <begin position="1008"/>
        <end position="1066"/>
    </location>
</feature>
<dbReference type="GO" id="GO:0020037">
    <property type="term" value="F:heme binding"/>
    <property type="evidence" value="ECO:0007669"/>
    <property type="project" value="InterPro"/>
</dbReference>
<dbReference type="InterPro" id="IPR001849">
    <property type="entry name" value="PH_domain"/>
</dbReference>
<keyword evidence="2" id="KW-0349">Heme</keyword>
<feature type="compositionally biased region" description="Low complexity" evidence="5">
    <location>
        <begin position="115"/>
        <end position="125"/>
    </location>
</feature>
<dbReference type="Pfam" id="PF01152">
    <property type="entry name" value="Bac_globin"/>
    <property type="match status" value="3"/>
</dbReference>
<feature type="compositionally biased region" description="Low complexity" evidence="5">
    <location>
        <begin position="1053"/>
        <end position="1063"/>
    </location>
</feature>
<evidence type="ECO:0000256" key="4">
    <source>
        <dbReference type="ARBA" id="ARBA00023004"/>
    </source>
</evidence>
<organism evidence="7 8">
    <name type="scientific">Stylonychia lemnae</name>
    <name type="common">Ciliate</name>
    <dbReference type="NCBI Taxonomy" id="5949"/>
    <lineage>
        <taxon>Eukaryota</taxon>
        <taxon>Sar</taxon>
        <taxon>Alveolata</taxon>
        <taxon>Ciliophora</taxon>
        <taxon>Intramacronucleata</taxon>
        <taxon>Spirotrichea</taxon>
        <taxon>Stichotrichia</taxon>
        <taxon>Sporadotrichida</taxon>
        <taxon>Oxytrichidae</taxon>
        <taxon>Stylonychinae</taxon>
        <taxon>Stylonychia</taxon>
    </lineage>
</organism>
<evidence type="ECO:0000313" key="8">
    <source>
        <dbReference type="Proteomes" id="UP000039865"/>
    </source>
</evidence>
<dbReference type="GO" id="GO:0046872">
    <property type="term" value="F:metal ion binding"/>
    <property type="evidence" value="ECO:0007669"/>
    <property type="project" value="UniProtKB-KW"/>
</dbReference>
<dbReference type="InterPro" id="IPR001486">
    <property type="entry name" value="Hemoglobin_trunc"/>
</dbReference>
<dbReference type="Gene3D" id="2.30.29.30">
    <property type="entry name" value="Pleckstrin-homology domain (PH domain)/Phosphotyrosine-binding domain (PTB)"/>
    <property type="match status" value="1"/>
</dbReference>
<dbReference type="InterPro" id="IPR012292">
    <property type="entry name" value="Globin/Proto"/>
</dbReference>
<dbReference type="OrthoDB" id="2155372at2759"/>
<dbReference type="CDD" id="cd00454">
    <property type="entry name" value="TrHb1_N"/>
    <property type="match status" value="2"/>
</dbReference>
<dbReference type="InParanoid" id="A0A078BB46"/>
<feature type="region of interest" description="Disordered" evidence="5">
    <location>
        <begin position="115"/>
        <end position="137"/>
    </location>
</feature>
<evidence type="ECO:0000256" key="1">
    <source>
        <dbReference type="ARBA" id="ARBA00022448"/>
    </source>
</evidence>
<dbReference type="EMBL" id="CCKQ01018504">
    <property type="protein sequence ID" value="CDW90472.1"/>
    <property type="molecule type" value="Genomic_DNA"/>
</dbReference>
<dbReference type="Gene3D" id="1.10.490.10">
    <property type="entry name" value="Globins"/>
    <property type="match status" value="4"/>
</dbReference>
<feature type="compositionally biased region" description="Polar residues" evidence="5">
    <location>
        <begin position="1"/>
        <end position="26"/>
    </location>
</feature>
<dbReference type="InterPro" id="IPR009050">
    <property type="entry name" value="Globin-like_sf"/>
</dbReference>
<keyword evidence="1" id="KW-0813">Transport</keyword>
<feature type="domain" description="PH" evidence="6">
    <location>
        <begin position="786"/>
        <end position="947"/>
    </location>
</feature>
<dbReference type="GO" id="GO:0019825">
    <property type="term" value="F:oxygen binding"/>
    <property type="evidence" value="ECO:0007669"/>
    <property type="project" value="InterPro"/>
</dbReference>
<dbReference type="SUPFAM" id="SSF46458">
    <property type="entry name" value="Globin-like"/>
    <property type="match status" value="4"/>
</dbReference>
<feature type="region of interest" description="Disordered" evidence="5">
    <location>
        <begin position="1"/>
        <end position="38"/>
    </location>
</feature>
<dbReference type="InterPro" id="IPR011993">
    <property type="entry name" value="PH-like_dom_sf"/>
</dbReference>
<evidence type="ECO:0000256" key="3">
    <source>
        <dbReference type="ARBA" id="ARBA00022723"/>
    </source>
</evidence>
<name>A0A078BB46_STYLE</name>
<reference evidence="7 8" key="1">
    <citation type="submission" date="2014-06" db="EMBL/GenBank/DDBJ databases">
        <authorList>
            <person name="Swart Estienne"/>
        </authorList>
    </citation>
    <scope>NUCLEOTIDE SEQUENCE [LARGE SCALE GENOMIC DNA]</scope>
    <source>
        <strain evidence="7 8">130c</strain>
    </source>
</reference>
<feature type="compositionally biased region" description="Basic and acidic residues" evidence="5">
    <location>
        <begin position="126"/>
        <end position="137"/>
    </location>
</feature>
<evidence type="ECO:0000256" key="2">
    <source>
        <dbReference type="ARBA" id="ARBA00022617"/>
    </source>
</evidence>